<dbReference type="SUPFAM" id="SSF48264">
    <property type="entry name" value="Cytochrome P450"/>
    <property type="match status" value="1"/>
</dbReference>
<evidence type="ECO:0000256" key="7">
    <source>
        <dbReference type="ARBA" id="ARBA00022989"/>
    </source>
</evidence>
<organism evidence="15 16">
    <name type="scientific">Helianthus annuus</name>
    <name type="common">Common sunflower</name>
    <dbReference type="NCBI Taxonomy" id="4232"/>
    <lineage>
        <taxon>Eukaryota</taxon>
        <taxon>Viridiplantae</taxon>
        <taxon>Streptophyta</taxon>
        <taxon>Embryophyta</taxon>
        <taxon>Tracheophyta</taxon>
        <taxon>Spermatophyta</taxon>
        <taxon>Magnoliopsida</taxon>
        <taxon>eudicotyledons</taxon>
        <taxon>Gunneridae</taxon>
        <taxon>Pentapetalae</taxon>
        <taxon>asterids</taxon>
        <taxon>campanulids</taxon>
        <taxon>Asterales</taxon>
        <taxon>Asteraceae</taxon>
        <taxon>Asteroideae</taxon>
        <taxon>Heliantheae alliance</taxon>
        <taxon>Heliantheae</taxon>
        <taxon>Helianthus</taxon>
    </lineage>
</organism>
<evidence type="ECO:0000256" key="9">
    <source>
        <dbReference type="ARBA" id="ARBA00023004"/>
    </source>
</evidence>
<dbReference type="PRINTS" id="PR00463">
    <property type="entry name" value="EP450I"/>
</dbReference>
<dbReference type="Pfam" id="PF00067">
    <property type="entry name" value="p450"/>
    <property type="match status" value="1"/>
</dbReference>
<protein>
    <submittedName>
        <fullName evidence="14">3,9-dihydroxypterocarpan 6A-monooxygenase</fullName>
        <ecNumber evidence="14">1.14.14.93</ecNumber>
    </submittedName>
    <submittedName>
        <fullName evidence="15">Putative cytochrome P450</fullName>
    </submittedName>
</protein>
<evidence type="ECO:0000256" key="13">
    <source>
        <dbReference type="RuleBase" id="RU000461"/>
    </source>
</evidence>
<evidence type="ECO:0000256" key="4">
    <source>
        <dbReference type="ARBA" id="ARBA00022617"/>
    </source>
</evidence>
<comment type="similarity">
    <text evidence="3 13">Belongs to the cytochrome P450 family.</text>
</comment>
<evidence type="ECO:0000313" key="16">
    <source>
        <dbReference type="Proteomes" id="UP000215914"/>
    </source>
</evidence>
<comment type="cofactor">
    <cofactor evidence="1 12">
        <name>heme</name>
        <dbReference type="ChEBI" id="CHEBI:30413"/>
    </cofactor>
</comment>
<dbReference type="AlphaFoldDB" id="A0A251STR0"/>
<dbReference type="GO" id="GO:0016020">
    <property type="term" value="C:membrane"/>
    <property type="evidence" value="ECO:0007669"/>
    <property type="project" value="UniProtKB-SubCell"/>
</dbReference>
<dbReference type="InterPro" id="IPR017972">
    <property type="entry name" value="Cyt_P450_CS"/>
</dbReference>
<evidence type="ECO:0000256" key="12">
    <source>
        <dbReference type="PIRSR" id="PIRSR602401-1"/>
    </source>
</evidence>
<dbReference type="InterPro" id="IPR036396">
    <property type="entry name" value="Cyt_P450_sf"/>
</dbReference>
<dbReference type="InterPro" id="IPR001128">
    <property type="entry name" value="Cyt_P450"/>
</dbReference>
<evidence type="ECO:0000256" key="5">
    <source>
        <dbReference type="ARBA" id="ARBA00022692"/>
    </source>
</evidence>
<keyword evidence="10 13" id="KW-0503">Monooxygenase</keyword>
<evidence type="ECO:0000256" key="11">
    <source>
        <dbReference type="ARBA" id="ARBA00023136"/>
    </source>
</evidence>
<evidence type="ECO:0000256" key="1">
    <source>
        <dbReference type="ARBA" id="ARBA00001971"/>
    </source>
</evidence>
<keyword evidence="5" id="KW-0812">Transmembrane</keyword>
<keyword evidence="11" id="KW-0472">Membrane</keyword>
<dbReference type="Gene3D" id="1.10.630.10">
    <property type="entry name" value="Cytochrome P450"/>
    <property type="match status" value="1"/>
</dbReference>
<dbReference type="Gramene" id="mRNA:HanXRQr2_Chr13g0597081">
    <property type="protein sequence ID" value="CDS:HanXRQr2_Chr13g0597081.1"/>
    <property type="gene ID" value="HanXRQr2_Chr13g0597081"/>
</dbReference>
<dbReference type="PANTHER" id="PTHR47944">
    <property type="entry name" value="CYTOCHROME P450 98A9"/>
    <property type="match status" value="1"/>
</dbReference>
<comment type="subcellular location">
    <subcellularLocation>
        <location evidence="2">Membrane</location>
        <topology evidence="2">Single-pass membrane protein</topology>
    </subcellularLocation>
</comment>
<dbReference type="Proteomes" id="UP000215914">
    <property type="component" value="Chromosome 13"/>
</dbReference>
<evidence type="ECO:0000313" key="14">
    <source>
        <dbReference type="EMBL" id="KAF5774160.1"/>
    </source>
</evidence>
<accession>A0A251STR0</accession>
<dbReference type="GO" id="GO:0020037">
    <property type="term" value="F:heme binding"/>
    <property type="evidence" value="ECO:0007669"/>
    <property type="project" value="InterPro"/>
</dbReference>
<reference evidence="14 16" key="1">
    <citation type="journal article" date="2017" name="Nature">
        <title>The sunflower genome provides insights into oil metabolism, flowering and Asterid evolution.</title>
        <authorList>
            <person name="Badouin H."/>
            <person name="Gouzy J."/>
            <person name="Grassa C.J."/>
            <person name="Murat F."/>
            <person name="Staton S.E."/>
            <person name="Cottret L."/>
            <person name="Lelandais-Briere C."/>
            <person name="Owens G.L."/>
            <person name="Carrere S."/>
            <person name="Mayjonade B."/>
            <person name="Legrand L."/>
            <person name="Gill N."/>
            <person name="Kane N.C."/>
            <person name="Bowers J.E."/>
            <person name="Hubner S."/>
            <person name="Bellec A."/>
            <person name="Berard A."/>
            <person name="Berges H."/>
            <person name="Blanchet N."/>
            <person name="Boniface M.C."/>
            <person name="Brunel D."/>
            <person name="Catrice O."/>
            <person name="Chaidir N."/>
            <person name="Claudel C."/>
            <person name="Donnadieu C."/>
            <person name="Faraut T."/>
            <person name="Fievet G."/>
            <person name="Helmstetter N."/>
            <person name="King M."/>
            <person name="Knapp S.J."/>
            <person name="Lai Z."/>
            <person name="Le Paslier M.C."/>
            <person name="Lippi Y."/>
            <person name="Lorenzon L."/>
            <person name="Mandel J.R."/>
            <person name="Marage G."/>
            <person name="Marchand G."/>
            <person name="Marquand E."/>
            <person name="Bret-Mestries E."/>
            <person name="Morien E."/>
            <person name="Nambeesan S."/>
            <person name="Nguyen T."/>
            <person name="Pegot-Espagnet P."/>
            <person name="Pouilly N."/>
            <person name="Raftis F."/>
            <person name="Sallet E."/>
            <person name="Schiex T."/>
            <person name="Thomas J."/>
            <person name="Vandecasteele C."/>
            <person name="Vares D."/>
            <person name="Vear F."/>
            <person name="Vautrin S."/>
            <person name="Crespi M."/>
            <person name="Mangin B."/>
            <person name="Burke J.M."/>
            <person name="Salse J."/>
            <person name="Munos S."/>
            <person name="Vincourt P."/>
            <person name="Rieseberg L.H."/>
            <person name="Langlade N.B."/>
        </authorList>
    </citation>
    <scope>NUCLEOTIDE SEQUENCE [LARGE SCALE GENOMIC DNA]</scope>
    <source>
        <strain evidence="16">cv. SF193</strain>
        <tissue evidence="14">Leaves</tissue>
    </source>
</reference>
<feature type="binding site" description="axial binding residue" evidence="12">
    <location>
        <position position="72"/>
    </location>
    <ligand>
        <name>heme</name>
        <dbReference type="ChEBI" id="CHEBI:30413"/>
    </ligand>
    <ligandPart>
        <name>Fe</name>
        <dbReference type="ChEBI" id="CHEBI:18248"/>
    </ligandPart>
</feature>
<dbReference type="GO" id="GO:0005506">
    <property type="term" value="F:iron ion binding"/>
    <property type="evidence" value="ECO:0007669"/>
    <property type="project" value="InterPro"/>
</dbReference>
<evidence type="ECO:0000256" key="6">
    <source>
        <dbReference type="ARBA" id="ARBA00022723"/>
    </source>
</evidence>
<dbReference type="EC" id="1.14.14.93" evidence="14"/>
<evidence type="ECO:0000256" key="2">
    <source>
        <dbReference type="ARBA" id="ARBA00004167"/>
    </source>
</evidence>
<reference evidence="15" key="2">
    <citation type="submission" date="2017-02" db="EMBL/GenBank/DDBJ databases">
        <title>Sunflower complete genome.</title>
        <authorList>
            <person name="Langlade N."/>
            <person name="Munos S."/>
        </authorList>
    </citation>
    <scope>NUCLEOTIDE SEQUENCE [LARGE SCALE GENOMIC DNA]</scope>
    <source>
        <tissue evidence="15">Leaves</tissue>
    </source>
</reference>
<keyword evidence="7" id="KW-1133">Transmembrane helix</keyword>
<evidence type="ECO:0000313" key="15">
    <source>
        <dbReference type="EMBL" id="OTG02255.1"/>
    </source>
</evidence>
<proteinExistence type="inferred from homology"/>
<reference evidence="14" key="3">
    <citation type="submission" date="2020-06" db="EMBL/GenBank/DDBJ databases">
        <title>Helianthus annuus Genome sequencing and assembly Release 2.</title>
        <authorList>
            <person name="Gouzy J."/>
            <person name="Langlade N."/>
            <person name="Munos S."/>
        </authorList>
    </citation>
    <scope>NUCLEOTIDE SEQUENCE</scope>
    <source>
        <tissue evidence="14">Leaves</tissue>
    </source>
</reference>
<dbReference type="PANTHER" id="PTHR47944:SF17">
    <property type="entry name" value="3,9-DIHYDROXYPTEROCARPAN 6A-MONOOXYGENASE"/>
    <property type="match status" value="1"/>
</dbReference>
<dbReference type="EMBL" id="CM007902">
    <property type="protein sequence ID" value="OTG02255.1"/>
    <property type="molecule type" value="Genomic_DNA"/>
</dbReference>
<evidence type="ECO:0000256" key="10">
    <source>
        <dbReference type="ARBA" id="ARBA00023033"/>
    </source>
</evidence>
<dbReference type="GO" id="GO:0047082">
    <property type="term" value="F:3,9-dihydroxypterocarpan 6a-monooxygenase activity"/>
    <property type="evidence" value="ECO:0007669"/>
    <property type="project" value="UniProtKB-EC"/>
</dbReference>
<gene>
    <name evidence="15" type="ORF">HannXRQ_Chr13g0410991</name>
    <name evidence="14" type="ORF">HanXRQr2_Chr13g0597081</name>
</gene>
<evidence type="ECO:0000256" key="8">
    <source>
        <dbReference type="ARBA" id="ARBA00023002"/>
    </source>
</evidence>
<dbReference type="OMA" id="YHIQANT"/>
<dbReference type="EMBL" id="MNCJ02000328">
    <property type="protein sequence ID" value="KAF5774160.1"/>
    <property type="molecule type" value="Genomic_DNA"/>
</dbReference>
<sequence>MIPRKSTEDRVVAGYHIQANTTIFINVWALDRDPNHWENPLAFRPERFEENQMDVRGQHFELLPFGSGRRMCPGTSLGL</sequence>
<keyword evidence="8 13" id="KW-0560">Oxidoreductase</keyword>
<dbReference type="InterPro" id="IPR002401">
    <property type="entry name" value="Cyt_P450_E_grp-I"/>
</dbReference>
<keyword evidence="9 12" id="KW-0408">Iron</keyword>
<name>A0A251STR0_HELAN</name>
<dbReference type="PROSITE" id="PS00086">
    <property type="entry name" value="CYTOCHROME_P450"/>
    <property type="match status" value="1"/>
</dbReference>
<keyword evidence="4 12" id="KW-0349">Heme</keyword>
<dbReference type="STRING" id="4232.A0A251STR0"/>
<evidence type="ECO:0000256" key="3">
    <source>
        <dbReference type="ARBA" id="ARBA00010617"/>
    </source>
</evidence>
<dbReference type="InParanoid" id="A0A251STR0"/>
<keyword evidence="16" id="KW-1185">Reference proteome</keyword>
<keyword evidence="6 12" id="KW-0479">Metal-binding</keyword>